<sequence length="471" mass="51198">MGGWRTIRRYGLRACGVSAVLAACIAGGWLFFGGTIGGVLIGAVIGYLFSIVFPQVSGFLRNNGTPSGKFDRLALFDTLFISVLTAALAWYGVLVFQTWSVTTVEALHSVTVVQPFPSGRMVAYGVVRDGGRYVAVGYFRPDGGGDAYLDAALWESQDGFSWSRLNHDHELQGGVALADGRVAHRHMRAIAPTSNGFLIVGQDNAYDGIPRGRVWRLRPGMDVVEAVTDLQFPPAVKYTGYQEHDEKKLLVGNNTENAVAWLKTGQGDWQAVHDFGARATTEVESVKYLNKRWIAVGVDRTTDPRYSVNLSEADNAFNTDGAIWVSSNGIDWDQAEGFARVDHSQRVNDVVYLHGMWVAVGDDDTSDQRDMDPALWASEDAMHWHRLDLRSIQGATGYQGMSGAVVMPGSQSILAVGAEVAPPVPGSDERVQAAPGEKPWRIAIWQIAVEPQRGARTVPHVARNIAGMVPA</sequence>
<gene>
    <name evidence="2" type="ORF">K6T79_13580</name>
</gene>
<name>A0ABU5XJX5_9MYCO</name>
<protein>
    <submittedName>
        <fullName evidence="2">Uncharacterized protein</fullName>
    </submittedName>
</protein>
<keyword evidence="1" id="KW-1133">Transmembrane helix</keyword>
<keyword evidence="3" id="KW-1185">Reference proteome</keyword>
<keyword evidence="1" id="KW-0472">Membrane</keyword>
<keyword evidence="1" id="KW-0812">Transmembrane</keyword>
<evidence type="ECO:0000313" key="2">
    <source>
        <dbReference type="EMBL" id="MEB3022077.1"/>
    </source>
</evidence>
<evidence type="ECO:0000256" key="1">
    <source>
        <dbReference type="SAM" id="Phobius"/>
    </source>
</evidence>
<dbReference type="EMBL" id="JAYJJR010000008">
    <property type="protein sequence ID" value="MEB3022077.1"/>
    <property type="molecule type" value="Genomic_DNA"/>
</dbReference>
<proteinExistence type="predicted"/>
<accession>A0ABU5XJX5</accession>
<feature type="transmembrane region" description="Helical" evidence="1">
    <location>
        <begin position="73"/>
        <end position="93"/>
    </location>
</feature>
<organism evidence="2 3">
    <name type="scientific">[Mycobacterium] crassicus</name>
    <dbReference type="NCBI Taxonomy" id="2872309"/>
    <lineage>
        <taxon>Bacteria</taxon>
        <taxon>Bacillati</taxon>
        <taxon>Actinomycetota</taxon>
        <taxon>Actinomycetes</taxon>
        <taxon>Mycobacteriales</taxon>
        <taxon>Mycobacteriaceae</taxon>
        <taxon>Mycolicibacter</taxon>
    </lineage>
</organism>
<feature type="transmembrane region" description="Helical" evidence="1">
    <location>
        <begin position="38"/>
        <end position="61"/>
    </location>
</feature>
<dbReference type="RefSeq" id="WP_225405338.1">
    <property type="nucleotide sequence ID" value="NZ_JAYJJR010000008.1"/>
</dbReference>
<comment type="caution">
    <text evidence="2">The sequence shown here is derived from an EMBL/GenBank/DDBJ whole genome shotgun (WGS) entry which is preliminary data.</text>
</comment>
<feature type="transmembrane region" description="Helical" evidence="1">
    <location>
        <begin position="12"/>
        <end position="32"/>
    </location>
</feature>
<dbReference type="Proteomes" id="UP001299596">
    <property type="component" value="Unassembled WGS sequence"/>
</dbReference>
<dbReference type="PROSITE" id="PS51257">
    <property type="entry name" value="PROKAR_LIPOPROTEIN"/>
    <property type="match status" value="1"/>
</dbReference>
<evidence type="ECO:0000313" key="3">
    <source>
        <dbReference type="Proteomes" id="UP001299596"/>
    </source>
</evidence>
<reference evidence="2 3" key="1">
    <citation type="submission" date="2023-12" db="EMBL/GenBank/DDBJ databases">
        <title>Description of new species of Mycobacterium terrae complex isolated from sewage at the Sao Paulo Zoological Park Foundation in Brazil.</title>
        <authorList>
            <person name="Romagnoli C.L."/>
            <person name="Conceicao E.C."/>
            <person name="Machado E."/>
            <person name="Barreto L.B.P.F."/>
            <person name="Sharma A."/>
            <person name="Silva N.M."/>
            <person name="Marques L.E."/>
            <person name="Juliana M.A."/>
            <person name="Lourenco M.C.S."/>
            <person name="Digiampietri L.A."/>
            <person name="Suffys P.N."/>
            <person name="Viana-Niero C."/>
        </authorList>
    </citation>
    <scope>NUCLEOTIDE SEQUENCE [LARGE SCALE GENOMIC DNA]</scope>
    <source>
        <strain evidence="2 3">MYC098</strain>
    </source>
</reference>